<organism evidence="7 8">
    <name type="scientific">Cricetulus griseus</name>
    <name type="common">Chinese hamster</name>
    <name type="synonym">Cricetulus barabensis griseus</name>
    <dbReference type="NCBI Taxonomy" id="10029"/>
    <lineage>
        <taxon>Eukaryota</taxon>
        <taxon>Metazoa</taxon>
        <taxon>Chordata</taxon>
        <taxon>Craniata</taxon>
        <taxon>Vertebrata</taxon>
        <taxon>Euteleostomi</taxon>
        <taxon>Mammalia</taxon>
        <taxon>Eutheria</taxon>
        <taxon>Euarchontoglires</taxon>
        <taxon>Glires</taxon>
        <taxon>Rodentia</taxon>
        <taxon>Myomorpha</taxon>
        <taxon>Muroidea</taxon>
        <taxon>Cricetidae</taxon>
        <taxon>Cricetinae</taxon>
        <taxon>Cricetulus</taxon>
    </lineage>
</organism>
<dbReference type="GO" id="GO:0000978">
    <property type="term" value="F:RNA polymerase II cis-regulatory region sequence-specific DNA binding"/>
    <property type="evidence" value="ECO:0007669"/>
    <property type="project" value="TreeGrafter"/>
</dbReference>
<dbReference type="InterPro" id="IPR050211">
    <property type="entry name" value="FOX_domain-containing"/>
</dbReference>
<dbReference type="SUPFAM" id="SSF47459">
    <property type="entry name" value="HLH, helix-loop-helix DNA-binding domain"/>
    <property type="match status" value="1"/>
</dbReference>
<dbReference type="GO" id="GO:0005634">
    <property type="term" value="C:nucleus"/>
    <property type="evidence" value="ECO:0007669"/>
    <property type="project" value="UniProtKB-SubCell"/>
</dbReference>
<gene>
    <name evidence="7" type="ORF">I79_012666</name>
</gene>
<dbReference type="PANTHER" id="PTHR11829">
    <property type="entry name" value="FORKHEAD BOX PROTEIN"/>
    <property type="match status" value="1"/>
</dbReference>
<evidence type="ECO:0000256" key="4">
    <source>
        <dbReference type="PROSITE-ProRule" id="PRU00089"/>
    </source>
</evidence>
<dbReference type="SMART" id="SM00339">
    <property type="entry name" value="FH"/>
    <property type="match status" value="1"/>
</dbReference>
<evidence type="ECO:0000256" key="3">
    <source>
        <dbReference type="ARBA" id="ARBA00023242"/>
    </source>
</evidence>
<dbReference type="GO" id="GO:0030154">
    <property type="term" value="P:cell differentiation"/>
    <property type="evidence" value="ECO:0007669"/>
    <property type="project" value="TreeGrafter"/>
</dbReference>
<dbReference type="PANTHER" id="PTHR11829:SF201">
    <property type="entry name" value="HEPATOCYTE NUCLEAR FACTOR 3-GAMMA"/>
    <property type="match status" value="1"/>
</dbReference>
<feature type="region of interest" description="Disordered" evidence="5">
    <location>
        <begin position="65"/>
        <end position="168"/>
    </location>
</feature>
<evidence type="ECO:0000256" key="1">
    <source>
        <dbReference type="ARBA" id="ARBA00004123"/>
    </source>
</evidence>
<dbReference type="PRINTS" id="PR00053">
    <property type="entry name" value="FORKHEAD"/>
</dbReference>
<comment type="subcellular location">
    <subcellularLocation>
        <location evidence="1 4">Nucleus</location>
    </subcellularLocation>
</comment>
<dbReference type="InterPro" id="IPR030456">
    <property type="entry name" value="TF_fork_head_CS_2"/>
</dbReference>
<dbReference type="InterPro" id="IPR036388">
    <property type="entry name" value="WH-like_DNA-bd_sf"/>
</dbReference>
<dbReference type="Pfam" id="PF00250">
    <property type="entry name" value="Forkhead"/>
    <property type="match status" value="1"/>
</dbReference>
<feature type="domain" description="Fork-head" evidence="6">
    <location>
        <begin position="450"/>
        <end position="508"/>
    </location>
</feature>
<evidence type="ECO:0000259" key="6">
    <source>
        <dbReference type="PROSITE" id="PS50039"/>
    </source>
</evidence>
<protein>
    <submittedName>
        <fullName evidence="7">Hepatocyte nuclear factor 3-gamma</fullName>
    </submittedName>
</protein>
<dbReference type="GO" id="GO:0046983">
    <property type="term" value="F:protein dimerization activity"/>
    <property type="evidence" value="ECO:0007669"/>
    <property type="project" value="InterPro"/>
</dbReference>
<evidence type="ECO:0000313" key="7">
    <source>
        <dbReference type="EMBL" id="EGW05355.1"/>
    </source>
</evidence>
<dbReference type="InterPro" id="IPR001766">
    <property type="entry name" value="Fork_head_dom"/>
</dbReference>
<keyword evidence="3 4" id="KW-0539">Nucleus</keyword>
<dbReference type="FunCoup" id="G3HPF4">
    <property type="interactions" value="343"/>
</dbReference>
<dbReference type="PROSITE" id="PS00657">
    <property type="entry name" value="FORK_HEAD_1"/>
    <property type="match status" value="1"/>
</dbReference>
<dbReference type="GlyGen" id="G3HPF4">
    <property type="glycosylation" value="1 site"/>
</dbReference>
<feature type="region of interest" description="Disordered" evidence="5">
    <location>
        <begin position="243"/>
        <end position="293"/>
    </location>
</feature>
<accession>G3HPF4</accession>
<dbReference type="InParanoid" id="G3HPF4"/>
<reference evidence="8" key="1">
    <citation type="journal article" date="2011" name="Nat. Biotechnol.">
        <title>The genomic sequence of the Chinese hamster ovary (CHO)-K1 cell line.</title>
        <authorList>
            <person name="Xu X."/>
            <person name="Nagarajan H."/>
            <person name="Lewis N.E."/>
            <person name="Pan S."/>
            <person name="Cai Z."/>
            <person name="Liu X."/>
            <person name="Chen W."/>
            <person name="Xie M."/>
            <person name="Wang W."/>
            <person name="Hammond S."/>
            <person name="Andersen M.R."/>
            <person name="Neff N."/>
            <person name="Passarelli B."/>
            <person name="Koh W."/>
            <person name="Fan H.C."/>
            <person name="Wang J."/>
            <person name="Gui Y."/>
            <person name="Lee K.H."/>
            <person name="Betenbaugh M.J."/>
            <person name="Quake S.R."/>
            <person name="Famili I."/>
            <person name="Palsson B.O."/>
            <person name="Wang J."/>
        </authorList>
    </citation>
    <scope>NUCLEOTIDE SEQUENCE [LARGE SCALE GENOMIC DNA]</scope>
    <source>
        <strain evidence="8">CHO K1 cell line</strain>
    </source>
</reference>
<sequence length="594" mass="66007">MNGKDKKNHTNKLRELASLIPVTMKTRNKKHTKKEILLRVLHYIQYLQRSIDVAKAVLKLHGSNSKGGFVGLGRNPSTGPTRRRHSTPSSSQKSCLWGSCSRPRKKKFTRVSERPTWPQKPRRSLALDQPENLATAHPGQKEENGEGATYPRDLSPGTHPTTALSLSEDDGGGAQLVFLDMAQNIVAYDMTSDHGAGAQDGEPDIDVKAQSRVQRSYLLTRAQPCLRQKLFLCTSSERDKEASDIDPWLPAWTSEDSPNGLLESSPAACELEGLQEKDTPSEGPTAPPNFQSSVSLDHCYLSQHENIKVLSSSSSSSESTDTESLWEQEQANPVGLQTPSDEDRDYTWTPTRQSSGLLAAGKKTKKVQASQGSVKPKDNRKACPGQAKKKCVNGFIMFCRMNRKQYIRWEGFKPPRCPQDPWHPRPRQHPWGPPSQAWVPVATAGAVLAKPPYSYISLITMAIQQAPGKMLTLSEIYQWIMDLFPYYRENQQRWQNSIRHSLSFNDCFSGEEVRGLEGASPSSTPYFTGLELPGELKLDAPYNFNHPFSINNLMSEQTPAPSKLDVGFGGYGAEGGEPGVYYQNLYSRSLLNAS</sequence>
<feature type="compositionally biased region" description="Polar residues" evidence="5">
    <location>
        <begin position="327"/>
        <end position="339"/>
    </location>
</feature>
<dbReference type="InterPro" id="IPR018122">
    <property type="entry name" value="TF_fork_head_CS_1"/>
</dbReference>
<evidence type="ECO:0000256" key="2">
    <source>
        <dbReference type="ARBA" id="ARBA00023125"/>
    </source>
</evidence>
<dbReference type="Gene3D" id="1.10.10.10">
    <property type="entry name" value="Winged helix-like DNA-binding domain superfamily/Winged helix DNA-binding domain"/>
    <property type="match status" value="1"/>
</dbReference>
<dbReference type="SUPFAM" id="SSF46785">
    <property type="entry name" value="Winged helix' DNA-binding domain"/>
    <property type="match status" value="1"/>
</dbReference>
<keyword evidence="2 4" id="KW-0238">DNA-binding</keyword>
<name>G3HPF4_CRIGR</name>
<proteinExistence type="predicted"/>
<dbReference type="STRING" id="10029.G3HPF4"/>
<feature type="region of interest" description="Disordered" evidence="5">
    <location>
        <begin position="359"/>
        <end position="383"/>
    </location>
</feature>
<dbReference type="AlphaFoldDB" id="G3HPF4"/>
<dbReference type="GO" id="GO:0009653">
    <property type="term" value="P:anatomical structure morphogenesis"/>
    <property type="evidence" value="ECO:0007669"/>
    <property type="project" value="TreeGrafter"/>
</dbReference>
<dbReference type="GO" id="GO:0000981">
    <property type="term" value="F:DNA-binding transcription factor activity, RNA polymerase II-specific"/>
    <property type="evidence" value="ECO:0007669"/>
    <property type="project" value="TreeGrafter"/>
</dbReference>
<evidence type="ECO:0000313" key="8">
    <source>
        <dbReference type="Proteomes" id="UP000001075"/>
    </source>
</evidence>
<feature type="region of interest" description="Disordered" evidence="5">
    <location>
        <begin position="310"/>
        <end position="346"/>
    </location>
</feature>
<dbReference type="InterPro" id="IPR036390">
    <property type="entry name" value="WH_DNA-bd_sf"/>
</dbReference>
<dbReference type="PaxDb" id="10029-XP_007644172.1"/>
<dbReference type="EMBL" id="JH000571">
    <property type="protein sequence ID" value="EGW05355.1"/>
    <property type="molecule type" value="Genomic_DNA"/>
</dbReference>
<evidence type="ECO:0000256" key="5">
    <source>
        <dbReference type="SAM" id="MobiDB-lite"/>
    </source>
</evidence>
<dbReference type="PROSITE" id="PS00658">
    <property type="entry name" value="FORK_HEAD_2"/>
    <property type="match status" value="1"/>
</dbReference>
<dbReference type="eggNOG" id="KOG3563">
    <property type="taxonomic scope" value="Eukaryota"/>
</dbReference>
<feature type="DNA-binding region" description="Fork-head" evidence="4">
    <location>
        <begin position="450"/>
        <end position="508"/>
    </location>
</feature>
<dbReference type="PROSITE" id="PS50039">
    <property type="entry name" value="FORK_HEAD_3"/>
    <property type="match status" value="1"/>
</dbReference>
<dbReference type="Proteomes" id="UP000001075">
    <property type="component" value="Unassembled WGS sequence"/>
</dbReference>
<dbReference type="InterPro" id="IPR036638">
    <property type="entry name" value="HLH_DNA-bd_sf"/>
</dbReference>